<proteinExistence type="predicted"/>
<evidence type="ECO:0000256" key="1">
    <source>
        <dbReference type="SAM" id="MobiDB-lite"/>
    </source>
</evidence>
<name>A0A1E5W0P9_9POAL</name>
<feature type="compositionally biased region" description="Basic and acidic residues" evidence="1">
    <location>
        <begin position="131"/>
        <end position="140"/>
    </location>
</feature>
<sequence length="140" mass="15144">MSQVNLLETARAPKYGAPAATALSLSGIARYPTVRSKVHHSGFCCGIGQNHAYLNEKVSWFDDCKANFLSFVEIEEITLKLDYGMGGPSLRVYWLLQGKKIKATEASGKKKKIKAAEASGKKKKAAQPSGKKKEAGLANN</sequence>
<dbReference type="AlphaFoldDB" id="A0A1E5W0P9"/>
<feature type="region of interest" description="Disordered" evidence="1">
    <location>
        <begin position="112"/>
        <end position="140"/>
    </location>
</feature>
<protein>
    <submittedName>
        <fullName evidence="2">Uncharacterized protein</fullName>
    </submittedName>
</protein>
<evidence type="ECO:0000313" key="3">
    <source>
        <dbReference type="Proteomes" id="UP000095767"/>
    </source>
</evidence>
<gene>
    <name evidence="2" type="ORF">BAE44_0008151</name>
</gene>
<evidence type="ECO:0000313" key="2">
    <source>
        <dbReference type="EMBL" id="OEL30830.1"/>
    </source>
</evidence>
<dbReference type="Proteomes" id="UP000095767">
    <property type="component" value="Unassembled WGS sequence"/>
</dbReference>
<keyword evidence="3" id="KW-1185">Reference proteome</keyword>
<comment type="caution">
    <text evidence="2">The sequence shown here is derived from an EMBL/GenBank/DDBJ whole genome shotgun (WGS) entry which is preliminary data.</text>
</comment>
<reference evidence="2 3" key="1">
    <citation type="submission" date="2016-09" db="EMBL/GenBank/DDBJ databases">
        <title>The draft genome of Dichanthelium oligosanthes: A C3 panicoid grass species.</title>
        <authorList>
            <person name="Studer A.J."/>
            <person name="Schnable J.C."/>
            <person name="Brutnell T.P."/>
        </authorList>
    </citation>
    <scope>NUCLEOTIDE SEQUENCE [LARGE SCALE GENOMIC DNA]</scope>
    <source>
        <strain evidence="3">cv. Kellogg 1175</strain>
        <tissue evidence="2">Leaf</tissue>
    </source>
</reference>
<dbReference type="EMBL" id="LWDX02024711">
    <property type="protein sequence ID" value="OEL30830.1"/>
    <property type="molecule type" value="Genomic_DNA"/>
</dbReference>
<organism evidence="2 3">
    <name type="scientific">Dichanthelium oligosanthes</name>
    <dbReference type="NCBI Taxonomy" id="888268"/>
    <lineage>
        <taxon>Eukaryota</taxon>
        <taxon>Viridiplantae</taxon>
        <taxon>Streptophyta</taxon>
        <taxon>Embryophyta</taxon>
        <taxon>Tracheophyta</taxon>
        <taxon>Spermatophyta</taxon>
        <taxon>Magnoliopsida</taxon>
        <taxon>Liliopsida</taxon>
        <taxon>Poales</taxon>
        <taxon>Poaceae</taxon>
        <taxon>PACMAD clade</taxon>
        <taxon>Panicoideae</taxon>
        <taxon>Panicodae</taxon>
        <taxon>Paniceae</taxon>
        <taxon>Dichantheliinae</taxon>
        <taxon>Dichanthelium</taxon>
    </lineage>
</organism>
<accession>A0A1E5W0P9</accession>